<keyword evidence="2" id="KW-0808">Transferase</keyword>
<dbReference type="GO" id="GO:0003964">
    <property type="term" value="F:RNA-directed DNA polymerase activity"/>
    <property type="evidence" value="ECO:0007669"/>
    <property type="project" value="UniProtKB-EC"/>
</dbReference>
<proteinExistence type="inferred from homology"/>
<organism evidence="2 3">
    <name type="scientific">Sinorhizobium americanum</name>
    <dbReference type="NCBI Taxonomy" id="194963"/>
    <lineage>
        <taxon>Bacteria</taxon>
        <taxon>Pseudomonadati</taxon>
        <taxon>Pseudomonadota</taxon>
        <taxon>Alphaproteobacteria</taxon>
        <taxon>Hyphomicrobiales</taxon>
        <taxon>Rhizobiaceae</taxon>
        <taxon>Sinorhizobium/Ensifer group</taxon>
        <taxon>Sinorhizobium</taxon>
    </lineage>
</organism>
<evidence type="ECO:0000313" key="3">
    <source>
        <dbReference type="Proteomes" id="UP000182306"/>
    </source>
</evidence>
<dbReference type="Pfam" id="PF00078">
    <property type="entry name" value="RVT_1"/>
    <property type="match status" value="1"/>
</dbReference>
<comment type="similarity">
    <text evidence="1">Belongs to the bacterial reverse transcriptase family.</text>
</comment>
<dbReference type="InterPro" id="IPR000477">
    <property type="entry name" value="RT_dom"/>
</dbReference>
<dbReference type="InterPro" id="IPR043502">
    <property type="entry name" value="DNA/RNA_pol_sf"/>
</dbReference>
<gene>
    <name evidence="2" type="ORF">SAMCFNEI73_Ch2598</name>
</gene>
<dbReference type="PROSITE" id="PS50878">
    <property type="entry name" value="RT_POL"/>
    <property type="match status" value="1"/>
</dbReference>
<dbReference type="InterPro" id="IPR051083">
    <property type="entry name" value="GrpII_Intron_Splice-Mob/Def"/>
</dbReference>
<dbReference type="SUPFAM" id="SSF56672">
    <property type="entry name" value="DNA/RNA polymerases"/>
    <property type="match status" value="1"/>
</dbReference>
<dbReference type="EC" id="2.7.7.49" evidence="2"/>
<protein>
    <submittedName>
        <fullName evidence="2">tRNA-Met-CAT</fullName>
        <ecNumber evidence="2">2.7.7.49</ecNumber>
    </submittedName>
</protein>
<dbReference type="Proteomes" id="UP000182306">
    <property type="component" value="Chromosome"/>
</dbReference>
<dbReference type="EMBL" id="CP013107">
    <property type="protein sequence ID" value="APG91876.1"/>
    <property type="molecule type" value="Genomic_DNA"/>
</dbReference>
<dbReference type="AlphaFoldDB" id="A0A1L3LPB3"/>
<evidence type="ECO:0000313" key="2">
    <source>
        <dbReference type="EMBL" id="APG91876.1"/>
    </source>
</evidence>
<evidence type="ECO:0000256" key="1">
    <source>
        <dbReference type="ARBA" id="ARBA00034120"/>
    </source>
</evidence>
<name>A0A1L3LPB3_9HYPH</name>
<dbReference type="PANTHER" id="PTHR34047">
    <property type="entry name" value="NUCLEAR INTRON MATURASE 1, MITOCHONDRIAL-RELATED"/>
    <property type="match status" value="1"/>
</dbReference>
<keyword evidence="2" id="KW-0548">Nucleotidyltransferase</keyword>
<dbReference type="PANTHER" id="PTHR34047:SF8">
    <property type="entry name" value="PROTEIN YKFC"/>
    <property type="match status" value="1"/>
</dbReference>
<accession>A0A1L3LPB3</accession>
<reference evidence="2 3" key="1">
    <citation type="submission" date="2015-10" db="EMBL/GenBank/DDBJ databases">
        <title>Genomic differences between typical nodule nitrogen-fixing rhizobial strains and those coming from bean seeds.</title>
        <authorList>
            <person name="Peralta H."/>
            <person name="Aguilar-Vera A."/>
            <person name="Diaz R."/>
            <person name="Mora Y."/>
            <person name="Martinez-Batallar G."/>
            <person name="Salazar E."/>
            <person name="Vargas-Lagunas C."/>
            <person name="Encarnacion S."/>
            <person name="Girard L."/>
            <person name="Mora J."/>
        </authorList>
    </citation>
    <scope>NUCLEOTIDE SEQUENCE [LARGE SCALE GENOMIC DNA]</scope>
    <source>
        <strain evidence="2 3">CFNEI 73</strain>
    </source>
</reference>
<sequence length="502" mass="56612">MLSVIEKAIEDEAKKRLARYSQAQYYKHKYASVFSKRTGSKAKLKPHSLPAAWDFHRQFDPRYCLNHSKFLSRGLWRSLQVGNYIPLEALRRSFPKPTGGVRIIDAFSIPDAAIAKIFAKNLIRRNAKAFSDASYAYQEGKTNLDAVLRLRTMIQGETVFVSQYDFTKFFDSISHVYLRNCLSKGGDFLTTTMERGVLSAVMTHTWRDLDGNVGVRDEGIPQGNSISLFLANVAAHSLDKDLGSLSGSFARFADDSVVVNLSYEDALKSSEAYARFSKISGVKINKVKSTGIRIFSDVPCEMAHIDEFSFLSYKFTRHGLGMSAKAEANIKRRCAKIMYNNLLLHLRRTKKLAAGRRGAGFVDWDLVTCVNELRRYIYGARRQDEIDDFLNGVGRIGRSTGAVGYFCLLEDSAKFRQLDGWLLHVLQAMYSRRLQLLPKKLKSSAKQISDEKLLSGEWYDFPAISMETSLPSFFTGWRAARKNFAKHGLGGVDPTGEGYAYE</sequence>
<dbReference type="KEGG" id="same:SAMCFNEI73_Ch2598"/>
<keyword evidence="3" id="KW-1185">Reference proteome</keyword>
<dbReference type="RefSeq" id="WP_064252399.1">
    <property type="nucleotide sequence ID" value="NZ_CP013107.1"/>
</dbReference>